<sequence>MPGGVAGAQSTMTAPYADPCFVTDRLHLYLRYKSPNQYELGEVVLVDHLFF</sequence>
<dbReference type="EMBL" id="AP019755">
    <property type="protein sequence ID" value="BBL34791.1"/>
    <property type="molecule type" value="Genomic_DNA"/>
</dbReference>
<reference evidence="1 2" key="1">
    <citation type="submission" date="2019-06" db="EMBL/GenBank/DDBJ databases">
        <title>Nitrosomonas stercoris KYUHI-S whole genome shotgun sequence.</title>
        <authorList>
            <person name="Nakagawa T."/>
            <person name="Tsuchiya Y."/>
            <person name="Takahashi R."/>
        </authorList>
    </citation>
    <scope>NUCLEOTIDE SEQUENCE [LARGE SCALE GENOMIC DNA]</scope>
    <source>
        <strain evidence="1 2">KYUHI-S</strain>
    </source>
</reference>
<proteinExistence type="predicted"/>
<evidence type="ECO:0000313" key="1">
    <source>
        <dbReference type="EMBL" id="BBL34791.1"/>
    </source>
</evidence>
<dbReference type="KEGG" id="nst:Nstercoris_01034"/>
<organism evidence="1 2">
    <name type="scientific">Nitrosomonas stercoris</name>
    <dbReference type="NCBI Taxonomy" id="1444684"/>
    <lineage>
        <taxon>Bacteria</taxon>
        <taxon>Pseudomonadati</taxon>
        <taxon>Pseudomonadota</taxon>
        <taxon>Betaproteobacteria</taxon>
        <taxon>Nitrosomonadales</taxon>
        <taxon>Nitrosomonadaceae</taxon>
        <taxon>Nitrosomonas</taxon>
    </lineage>
</organism>
<dbReference type="AlphaFoldDB" id="A0A4Y1YP44"/>
<evidence type="ECO:0000313" key="2">
    <source>
        <dbReference type="Proteomes" id="UP000316473"/>
    </source>
</evidence>
<keyword evidence="2" id="KW-1185">Reference proteome</keyword>
<accession>A0A4Y1YP44</accession>
<protein>
    <submittedName>
        <fullName evidence="1">Uncharacterized protein</fullName>
    </submittedName>
</protein>
<gene>
    <name evidence="1" type="ORF">Nstercoris_01034</name>
</gene>
<name>A0A4Y1YP44_9PROT</name>
<dbReference type="Proteomes" id="UP000316473">
    <property type="component" value="Chromosome"/>
</dbReference>